<dbReference type="SMART" id="SM00421">
    <property type="entry name" value="HTH_LUXR"/>
    <property type="match status" value="1"/>
</dbReference>
<keyword evidence="1" id="KW-0805">Transcription regulation</keyword>
<feature type="domain" description="HTH luxR-type" evidence="4">
    <location>
        <begin position="205"/>
        <end position="270"/>
    </location>
</feature>
<dbReference type="PANTHER" id="PTHR44688">
    <property type="entry name" value="DNA-BINDING TRANSCRIPTIONAL ACTIVATOR DEVR_DOSR"/>
    <property type="match status" value="1"/>
</dbReference>
<dbReference type="Gene3D" id="3.30.450.80">
    <property type="entry name" value="Transcription factor LuxR-like, autoinducer-binding domain"/>
    <property type="match status" value="1"/>
</dbReference>
<dbReference type="InterPro" id="IPR000792">
    <property type="entry name" value="Tscrpt_reg_LuxR_C"/>
</dbReference>
<dbReference type="PROSITE" id="PS50043">
    <property type="entry name" value="HTH_LUXR_2"/>
    <property type="match status" value="1"/>
</dbReference>
<dbReference type="SUPFAM" id="SSF46894">
    <property type="entry name" value="C-terminal effector domain of the bipartite response regulators"/>
    <property type="match status" value="1"/>
</dbReference>
<keyword evidence="3" id="KW-0804">Transcription</keyword>
<keyword evidence="2" id="KW-0238">DNA-binding</keyword>
<dbReference type="InterPro" id="IPR036388">
    <property type="entry name" value="WH-like_DNA-bd_sf"/>
</dbReference>
<dbReference type="Pfam" id="PF03472">
    <property type="entry name" value="Autoind_bind"/>
    <property type="match status" value="1"/>
</dbReference>
<gene>
    <name evidence="5" type="ORF">ABW99_12280</name>
</gene>
<dbReference type="Pfam" id="PF00196">
    <property type="entry name" value="GerE"/>
    <property type="match status" value="1"/>
</dbReference>
<dbReference type="Proteomes" id="UP000036700">
    <property type="component" value="Chromosome"/>
</dbReference>
<evidence type="ECO:0000259" key="4">
    <source>
        <dbReference type="PROSITE" id="PS50043"/>
    </source>
</evidence>
<evidence type="ECO:0000313" key="5">
    <source>
        <dbReference type="EMBL" id="AKJ68874.2"/>
    </source>
</evidence>
<evidence type="ECO:0000256" key="1">
    <source>
        <dbReference type="ARBA" id="ARBA00023015"/>
    </source>
</evidence>
<dbReference type="STRING" id="445709.ABW99_12280"/>
<accession>A0A0G3ES54</accession>
<dbReference type="AlphaFoldDB" id="A0A0G3ES54"/>
<dbReference type="InterPro" id="IPR036693">
    <property type="entry name" value="TF_LuxR_autoind-bd_dom_sf"/>
</dbReference>
<proteinExistence type="predicted"/>
<dbReference type="PANTHER" id="PTHR44688:SF16">
    <property type="entry name" value="DNA-BINDING TRANSCRIPTIONAL ACTIVATOR DEVR_DOSR"/>
    <property type="match status" value="1"/>
</dbReference>
<dbReference type="InterPro" id="IPR016032">
    <property type="entry name" value="Sig_transdc_resp-reg_C-effctor"/>
</dbReference>
<dbReference type="Gene3D" id="1.10.10.10">
    <property type="entry name" value="Winged helix-like DNA-binding domain superfamily/Winged helix DNA-binding domain"/>
    <property type="match status" value="1"/>
</dbReference>
<reference evidence="6" key="1">
    <citation type="submission" date="2015-06" db="EMBL/GenBank/DDBJ databases">
        <authorList>
            <person name="Lim Y.L."/>
            <person name="Ee R."/>
            <person name="Yong D."/>
            <person name="How K.Y."/>
            <person name="Yin W.F."/>
            <person name="Chan K.G."/>
        </authorList>
    </citation>
    <scope>NUCLEOTIDE SEQUENCE [LARGE SCALE GENOMIC DNA]</scope>
    <source>
        <strain evidence="6">DSM 25325</strain>
    </source>
</reference>
<sequence length="272" mass="29993">MQTPEIAHLQVHHLPFQPAPSEWVTIPSRDSSSIAGELVSTRDPAERMRLIHGMLRIIGFTHLSYVTLHASGERISSATFLDSAAPAHLDDAYFSQGHYLIDPRLQTMADSGMPVVWDIDHLCASLRSLLPTLRVRDFLSSLKSAVAHSGFMLRVPIANVPLQILISFAAPHRDRGWITDAVFGQALMLACALHQSISGSVCLALQDNEASLSSMQHRILACVASGMSDKEIAQRLHTTTHNVDYHLRFLRKRYAASNRTELAYAAGRLGLV</sequence>
<keyword evidence="6" id="KW-1185">Reference proteome</keyword>
<dbReference type="GO" id="GO:0003677">
    <property type="term" value="F:DNA binding"/>
    <property type="evidence" value="ECO:0007669"/>
    <property type="project" value="UniProtKB-KW"/>
</dbReference>
<dbReference type="EMBL" id="CP011568">
    <property type="protein sequence ID" value="AKJ68874.2"/>
    <property type="molecule type" value="Genomic_DNA"/>
</dbReference>
<organism evidence="5 6">
    <name type="scientific">Pandoraea thiooxydans</name>
    <dbReference type="NCBI Taxonomy" id="445709"/>
    <lineage>
        <taxon>Bacteria</taxon>
        <taxon>Pseudomonadati</taxon>
        <taxon>Pseudomonadota</taxon>
        <taxon>Betaproteobacteria</taxon>
        <taxon>Burkholderiales</taxon>
        <taxon>Burkholderiaceae</taxon>
        <taxon>Pandoraea</taxon>
    </lineage>
</organism>
<dbReference type="GO" id="GO:0006355">
    <property type="term" value="P:regulation of DNA-templated transcription"/>
    <property type="evidence" value="ECO:0007669"/>
    <property type="project" value="InterPro"/>
</dbReference>
<dbReference type="InterPro" id="IPR005143">
    <property type="entry name" value="TF_LuxR_autoind-bd_dom"/>
</dbReference>
<evidence type="ECO:0000256" key="2">
    <source>
        <dbReference type="ARBA" id="ARBA00023125"/>
    </source>
</evidence>
<protein>
    <recommendedName>
        <fullName evidence="4">HTH luxR-type domain-containing protein</fullName>
    </recommendedName>
</protein>
<evidence type="ECO:0000313" key="6">
    <source>
        <dbReference type="Proteomes" id="UP000036700"/>
    </source>
</evidence>
<name>A0A0G3ES54_9BURK</name>
<dbReference type="SUPFAM" id="SSF75516">
    <property type="entry name" value="Pheromone-binding domain of LuxR-like quorum-sensing transcription factors"/>
    <property type="match status" value="1"/>
</dbReference>
<dbReference type="KEGG" id="ptx:ABW99_12280"/>
<evidence type="ECO:0000256" key="3">
    <source>
        <dbReference type="ARBA" id="ARBA00023163"/>
    </source>
</evidence>